<dbReference type="InterPro" id="IPR003599">
    <property type="entry name" value="Ig_sub"/>
</dbReference>
<evidence type="ECO:0000256" key="3">
    <source>
        <dbReference type="ARBA" id="ARBA00043265"/>
    </source>
</evidence>
<organism evidence="7 8">
    <name type="scientific">Salarias fasciatus</name>
    <name type="common">Jewelled blenny</name>
    <name type="synonym">Blennius fasciatus</name>
    <dbReference type="NCBI Taxonomy" id="181472"/>
    <lineage>
        <taxon>Eukaryota</taxon>
        <taxon>Metazoa</taxon>
        <taxon>Chordata</taxon>
        <taxon>Craniata</taxon>
        <taxon>Vertebrata</taxon>
        <taxon>Euteleostomi</taxon>
        <taxon>Actinopterygii</taxon>
        <taxon>Neopterygii</taxon>
        <taxon>Teleostei</taxon>
        <taxon>Neoteleostei</taxon>
        <taxon>Acanthomorphata</taxon>
        <taxon>Ovalentaria</taxon>
        <taxon>Blenniimorphae</taxon>
        <taxon>Blenniiformes</taxon>
        <taxon>Blennioidei</taxon>
        <taxon>Blenniidae</taxon>
        <taxon>Salariinae</taxon>
        <taxon>Salarias</taxon>
    </lineage>
</organism>
<evidence type="ECO:0000259" key="6">
    <source>
        <dbReference type="PROSITE" id="PS50835"/>
    </source>
</evidence>
<dbReference type="InterPro" id="IPR003597">
    <property type="entry name" value="Ig_C1-set"/>
</dbReference>
<dbReference type="SUPFAM" id="SSF48726">
    <property type="entry name" value="Immunoglobulin"/>
    <property type="match status" value="4"/>
</dbReference>
<dbReference type="Pfam" id="PF07686">
    <property type="entry name" value="V-set"/>
    <property type="match status" value="1"/>
</dbReference>
<protein>
    <recommendedName>
        <fullName evidence="6">Ig-like domain-containing protein</fullName>
    </recommendedName>
</protein>
<keyword evidence="1" id="KW-0391">Immunity</keyword>
<evidence type="ECO:0000256" key="5">
    <source>
        <dbReference type="SAM" id="SignalP"/>
    </source>
</evidence>
<dbReference type="AlphaFoldDB" id="A0A672F9B0"/>
<sequence>MFCNFLFYTKCLILMSLCCCAGVSGQTLTQSESLVKRPGESTRLTCTYSGFGTGNYATAWIRQPAGKGLEWIAFMWGEASGTFYSDSVRGRFTISRDNNKKQVYLQMNNVTTEDSAVYFCLSCNTVHSFDIWGAGTYVEVNSVISEVKVNLVSVASGEDQMLVCSIQDIDPQELQVKWKKNSHYLSQDNELTIQNNGDIYSAVSVLKVRYSEWNSQSVYMSDLHFSSNLKEIHDNNRAEYECVVSGQNDSVLRSTTIKWQIDGRATTDNIEQKNVANGKSSKLTMTLTQYSQVSKVSCSAVSEDMTSSTRELTVHNGDGSEPKVTVIKTDINQGSSAEVTLVCLVSSSVLQDYYIAWSEDDGQSSGEYQDGFTTTSQRTKNGFLVTSIYTTTREKWKTNMFHCNVWTPNEDRQKCDLSETSFVLSCTDHDPEDEISSLWSTTSTFIFLFIFSLFYSMIFSLIKVKRLFLML</sequence>
<dbReference type="PROSITE" id="PS50835">
    <property type="entry name" value="IG_LIKE"/>
    <property type="match status" value="3"/>
</dbReference>
<dbReference type="InterPro" id="IPR036179">
    <property type="entry name" value="Ig-like_dom_sf"/>
</dbReference>
<name>A0A672F9B0_SALFA</name>
<keyword evidence="8" id="KW-1185">Reference proteome</keyword>
<dbReference type="Proteomes" id="UP000472267">
    <property type="component" value="Chromosome 4"/>
</dbReference>
<feature type="domain" description="Ig-like" evidence="6">
    <location>
        <begin position="142"/>
        <end position="258"/>
    </location>
</feature>
<dbReference type="InParanoid" id="A0A672F9B0"/>
<dbReference type="GO" id="GO:0005576">
    <property type="term" value="C:extracellular region"/>
    <property type="evidence" value="ECO:0007669"/>
    <property type="project" value="UniProtKB-ARBA"/>
</dbReference>
<feature type="signal peptide" evidence="5">
    <location>
        <begin position="1"/>
        <end position="25"/>
    </location>
</feature>
<evidence type="ECO:0000313" key="7">
    <source>
        <dbReference type="Ensembl" id="ENSSFAP00005000650.1"/>
    </source>
</evidence>
<dbReference type="GO" id="GO:0002250">
    <property type="term" value="P:adaptive immune response"/>
    <property type="evidence" value="ECO:0007669"/>
    <property type="project" value="UniProtKB-KW"/>
</dbReference>
<dbReference type="InterPro" id="IPR013783">
    <property type="entry name" value="Ig-like_fold"/>
</dbReference>
<evidence type="ECO:0000256" key="1">
    <source>
        <dbReference type="ARBA" id="ARBA00022859"/>
    </source>
</evidence>
<keyword evidence="4" id="KW-0472">Membrane</keyword>
<reference evidence="7" key="2">
    <citation type="submission" date="2025-08" db="UniProtKB">
        <authorList>
            <consortium name="Ensembl"/>
        </authorList>
    </citation>
    <scope>IDENTIFICATION</scope>
</reference>
<dbReference type="Ensembl" id="ENSSFAT00005000679.1">
    <property type="protein sequence ID" value="ENSSFAP00005000650.1"/>
    <property type="gene ID" value="ENSSFAG00005000469.1"/>
</dbReference>
<dbReference type="FunFam" id="2.60.40.10:FF:001878">
    <property type="entry name" value="Immunoglobulin heavy variable 1-4"/>
    <property type="match status" value="1"/>
</dbReference>
<dbReference type="GO" id="GO:0019814">
    <property type="term" value="C:immunoglobulin complex"/>
    <property type="evidence" value="ECO:0007669"/>
    <property type="project" value="UniProtKB-KW"/>
</dbReference>
<evidence type="ECO:0000256" key="4">
    <source>
        <dbReference type="SAM" id="Phobius"/>
    </source>
</evidence>
<dbReference type="SMART" id="SM00409">
    <property type="entry name" value="IG"/>
    <property type="match status" value="2"/>
</dbReference>
<feature type="domain" description="Ig-like" evidence="6">
    <location>
        <begin position="322"/>
        <end position="405"/>
    </location>
</feature>
<dbReference type="Pfam" id="PF07654">
    <property type="entry name" value="C1-set"/>
    <property type="match status" value="2"/>
</dbReference>
<dbReference type="InterPro" id="IPR013106">
    <property type="entry name" value="Ig_V-set"/>
</dbReference>
<proteinExistence type="predicted"/>
<evidence type="ECO:0000313" key="8">
    <source>
        <dbReference type="Proteomes" id="UP000472267"/>
    </source>
</evidence>
<dbReference type="InterPro" id="IPR050199">
    <property type="entry name" value="IgHV"/>
</dbReference>
<keyword evidence="4" id="KW-1133">Transmembrane helix</keyword>
<reference evidence="7" key="3">
    <citation type="submission" date="2025-09" db="UniProtKB">
        <authorList>
            <consortium name="Ensembl"/>
        </authorList>
    </citation>
    <scope>IDENTIFICATION</scope>
</reference>
<feature type="transmembrane region" description="Helical" evidence="4">
    <location>
        <begin position="438"/>
        <end position="462"/>
    </location>
</feature>
<dbReference type="Gene3D" id="2.60.40.10">
    <property type="entry name" value="Immunoglobulins"/>
    <property type="match status" value="3"/>
</dbReference>
<keyword evidence="3" id="KW-1280">Immunoglobulin</keyword>
<keyword evidence="2" id="KW-1064">Adaptive immunity</keyword>
<dbReference type="SMART" id="SM00406">
    <property type="entry name" value="IGv"/>
    <property type="match status" value="1"/>
</dbReference>
<keyword evidence="4" id="KW-0812">Transmembrane</keyword>
<reference evidence="7" key="1">
    <citation type="submission" date="2019-06" db="EMBL/GenBank/DDBJ databases">
        <authorList>
            <consortium name="Wellcome Sanger Institute Data Sharing"/>
        </authorList>
    </citation>
    <scope>NUCLEOTIDE SEQUENCE [LARGE SCALE GENOMIC DNA]</scope>
</reference>
<dbReference type="InterPro" id="IPR007110">
    <property type="entry name" value="Ig-like_dom"/>
</dbReference>
<accession>A0A672F9B0</accession>
<evidence type="ECO:0000256" key="2">
    <source>
        <dbReference type="ARBA" id="ARBA00023130"/>
    </source>
</evidence>
<keyword evidence="5" id="KW-0732">Signal</keyword>
<feature type="domain" description="Ig-like" evidence="6">
    <location>
        <begin position="39"/>
        <end position="120"/>
    </location>
</feature>
<feature type="chain" id="PRO_5025617053" description="Ig-like domain-containing protein" evidence="5">
    <location>
        <begin position="26"/>
        <end position="471"/>
    </location>
</feature>
<dbReference type="PANTHER" id="PTHR23266">
    <property type="entry name" value="IMMUNOGLOBULIN HEAVY CHAIN"/>
    <property type="match status" value="1"/>
</dbReference>